<keyword evidence="1" id="KW-1133">Transmembrane helix</keyword>
<keyword evidence="1" id="KW-0812">Transmembrane</keyword>
<gene>
    <name evidence="2" type="ORF">MIPYR_20179</name>
</gene>
<keyword evidence="1" id="KW-0472">Membrane</keyword>
<evidence type="ECO:0000256" key="1">
    <source>
        <dbReference type="SAM" id="Phobius"/>
    </source>
</evidence>
<dbReference type="AlphaFoldDB" id="A0A1Y5NZ07"/>
<dbReference type="RefSeq" id="WP_295574782.1">
    <property type="nucleotide sequence ID" value="NZ_FLQR01000006.1"/>
</dbReference>
<protein>
    <submittedName>
        <fullName evidence="2">Uncharacterized protein</fullName>
    </submittedName>
</protein>
<sequence>MTETASERQHALRDAAIHYVRERGVKSRVRRVAVPLVLSGVLAGGGVTYAAATVLDLATDYPSPQERAITDQLEPLVQKLQAVAGGEGALVTTIDDQPNGFGSLIVETDRPGLTLYWKGAVPVSISRIIEEHPDIDVTIRDAPFNYAELAAARDAIAAQLNEELDGRGTLVSVGSESQARGLIIDVQTERALTEDDIRRAVARLTTVPLVEISVGEEGVTLF</sequence>
<name>A0A1Y5NZ07_9MICO</name>
<accession>A0A1Y5NZ07</accession>
<proteinExistence type="predicted"/>
<evidence type="ECO:0000313" key="2">
    <source>
        <dbReference type="EMBL" id="SBS71717.1"/>
    </source>
</evidence>
<reference evidence="2" key="1">
    <citation type="submission" date="2016-03" db="EMBL/GenBank/DDBJ databases">
        <authorList>
            <person name="Ploux O."/>
        </authorList>
    </citation>
    <scope>NUCLEOTIDE SEQUENCE</scope>
    <source>
        <strain evidence="2">UC1</strain>
    </source>
</reference>
<dbReference type="EMBL" id="FLQR01000006">
    <property type="protein sequence ID" value="SBS71717.1"/>
    <property type="molecule type" value="Genomic_DNA"/>
</dbReference>
<organism evidence="2">
    <name type="scientific">uncultured Microbacterium sp</name>
    <dbReference type="NCBI Taxonomy" id="191216"/>
    <lineage>
        <taxon>Bacteria</taxon>
        <taxon>Bacillati</taxon>
        <taxon>Actinomycetota</taxon>
        <taxon>Actinomycetes</taxon>
        <taxon>Micrococcales</taxon>
        <taxon>Microbacteriaceae</taxon>
        <taxon>Microbacterium</taxon>
        <taxon>environmental samples</taxon>
    </lineage>
</organism>
<feature type="transmembrane region" description="Helical" evidence="1">
    <location>
        <begin position="32"/>
        <end position="55"/>
    </location>
</feature>